<dbReference type="GO" id="GO:0008270">
    <property type="term" value="F:zinc ion binding"/>
    <property type="evidence" value="ECO:0007669"/>
    <property type="project" value="UniProtKB-KW"/>
</dbReference>
<evidence type="ECO:0000313" key="8">
    <source>
        <dbReference type="EMBL" id="RJE25588.1"/>
    </source>
</evidence>
<dbReference type="GO" id="GO:0061630">
    <property type="term" value="F:ubiquitin protein ligase activity"/>
    <property type="evidence" value="ECO:0007669"/>
    <property type="project" value="TreeGrafter"/>
</dbReference>
<dbReference type="STRING" id="2070753.A0A3A2ZR03"/>
<dbReference type="InterPro" id="IPR003111">
    <property type="entry name" value="Lon_prtase_N"/>
</dbReference>
<dbReference type="Proteomes" id="UP000266188">
    <property type="component" value="Unassembled WGS sequence"/>
</dbReference>
<dbReference type="PANTHER" id="PTHR23327:SF42">
    <property type="entry name" value="LON PEPTIDASE N-TERMINAL DOMAIN AND RING FINGER PROTEIN C14F5.10C"/>
    <property type="match status" value="1"/>
</dbReference>
<dbReference type="EMBL" id="MVGC01000043">
    <property type="protein sequence ID" value="RJE25588.1"/>
    <property type="molecule type" value="Genomic_DNA"/>
</dbReference>
<dbReference type="GO" id="GO:0006508">
    <property type="term" value="P:proteolysis"/>
    <property type="evidence" value="ECO:0007669"/>
    <property type="project" value="UniProtKB-KW"/>
</dbReference>
<dbReference type="Gene3D" id="2.30.130.40">
    <property type="entry name" value="LON domain-like"/>
    <property type="match status" value="1"/>
</dbReference>
<dbReference type="InterPro" id="IPR046336">
    <property type="entry name" value="Lon_prtase_N_sf"/>
</dbReference>
<organism evidence="8 9">
    <name type="scientific">Aspergillus sclerotialis</name>
    <dbReference type="NCBI Taxonomy" id="2070753"/>
    <lineage>
        <taxon>Eukaryota</taxon>
        <taxon>Fungi</taxon>
        <taxon>Dikarya</taxon>
        <taxon>Ascomycota</taxon>
        <taxon>Pezizomycotina</taxon>
        <taxon>Eurotiomycetes</taxon>
        <taxon>Eurotiomycetidae</taxon>
        <taxon>Eurotiales</taxon>
        <taxon>Aspergillaceae</taxon>
        <taxon>Aspergillus</taxon>
        <taxon>Aspergillus subgen. Polypaecilum</taxon>
    </lineage>
</organism>
<dbReference type="InterPro" id="IPR017907">
    <property type="entry name" value="Znf_RING_CS"/>
</dbReference>
<dbReference type="Pfam" id="PF02190">
    <property type="entry name" value="LON_substr_bdg"/>
    <property type="match status" value="1"/>
</dbReference>
<dbReference type="AlphaFoldDB" id="A0A3A2ZR03"/>
<dbReference type="SUPFAM" id="SSF57850">
    <property type="entry name" value="RING/U-box"/>
    <property type="match status" value="2"/>
</dbReference>
<keyword evidence="2 4" id="KW-0863">Zinc-finger</keyword>
<evidence type="ECO:0000256" key="1">
    <source>
        <dbReference type="ARBA" id="ARBA00022723"/>
    </source>
</evidence>
<evidence type="ECO:0000259" key="6">
    <source>
        <dbReference type="PROSITE" id="PS50089"/>
    </source>
</evidence>
<dbReference type="PROSITE" id="PS50089">
    <property type="entry name" value="ZF_RING_2"/>
    <property type="match status" value="1"/>
</dbReference>
<protein>
    <submittedName>
        <fullName evidence="8">ATP-dependent protease</fullName>
    </submittedName>
</protein>
<feature type="compositionally biased region" description="Polar residues" evidence="5">
    <location>
        <begin position="1"/>
        <end position="16"/>
    </location>
</feature>
<feature type="domain" description="RING-type" evidence="6">
    <location>
        <begin position="189"/>
        <end position="227"/>
    </location>
</feature>
<dbReference type="SUPFAM" id="SSF88697">
    <property type="entry name" value="PUA domain-like"/>
    <property type="match status" value="1"/>
</dbReference>
<evidence type="ECO:0000256" key="3">
    <source>
        <dbReference type="ARBA" id="ARBA00022833"/>
    </source>
</evidence>
<dbReference type="GO" id="GO:0008233">
    <property type="term" value="F:peptidase activity"/>
    <property type="evidence" value="ECO:0007669"/>
    <property type="project" value="UniProtKB-KW"/>
</dbReference>
<dbReference type="Pfam" id="PF13923">
    <property type="entry name" value="zf-C3HC4_2"/>
    <property type="match status" value="1"/>
</dbReference>
<evidence type="ECO:0000256" key="4">
    <source>
        <dbReference type="PROSITE-ProRule" id="PRU00175"/>
    </source>
</evidence>
<comment type="caution">
    <text evidence="8">The sequence shown here is derived from an EMBL/GenBank/DDBJ whole genome shotgun (WGS) entry which is preliminary data.</text>
</comment>
<evidence type="ECO:0000259" key="7">
    <source>
        <dbReference type="PROSITE" id="PS51787"/>
    </source>
</evidence>
<sequence length="506" mass="56988">MENVQSPAPHESNASELQAHPQPPSSHHSSSLSARSLIRLIQCPRCSLPLHSPLRLPCGNTHCRECLPPTKTRTKITYPATEGRDKGFECYWSEPGLRLKEGGECPGEHCVGDCGVDVLMGKVVGVFDEGLGVANGEKGSLEGIYELVKDGKLDYTASEVAYLGTDDSEEPEGPVFENLKEALRGELDCHLCYSLILDPLTTPCGHTFCRQCVASVLYHSDLCPTCRRKLNMPSNVKSEPYNNKRIAYLIDNLFPDQVAARREAMDGEDTVSEEKDIPLFVCTLSFPTVPTFLHIYERRYRHMMRRVMASGERKFGMVTYNRGNRPQGNLGRAPFMQYGTLLTIDRFELLPDGRSLVIGRGDSRFRVTKSEIQDGYHVGRIERIDDVSLTEEENMEFTETSREVDASLADEDSKDLPLDYMSTQQLFEMGVNFVRNQRNLRAGWLHPRVLMAYGDVPSDPAIFPWWLANLLPVSEDEKYKLLSTTSVRERLKITAGWVRKLEGSRS</sequence>
<keyword evidence="8" id="KW-0378">Hydrolase</keyword>
<dbReference type="PROSITE" id="PS00518">
    <property type="entry name" value="ZF_RING_1"/>
    <property type="match status" value="1"/>
</dbReference>
<keyword evidence="8" id="KW-0645">Protease</keyword>
<dbReference type="InterPro" id="IPR013083">
    <property type="entry name" value="Znf_RING/FYVE/PHD"/>
</dbReference>
<proteinExistence type="predicted"/>
<evidence type="ECO:0000256" key="5">
    <source>
        <dbReference type="SAM" id="MobiDB-lite"/>
    </source>
</evidence>
<dbReference type="SMART" id="SM00184">
    <property type="entry name" value="RING"/>
    <property type="match status" value="2"/>
</dbReference>
<dbReference type="SMART" id="SM00464">
    <property type="entry name" value="LON"/>
    <property type="match status" value="1"/>
</dbReference>
<keyword evidence="1" id="KW-0479">Metal-binding</keyword>
<dbReference type="OrthoDB" id="264917at2759"/>
<dbReference type="InterPro" id="IPR001841">
    <property type="entry name" value="Znf_RING"/>
</dbReference>
<dbReference type="Gene3D" id="1.20.58.1480">
    <property type="match status" value="1"/>
</dbReference>
<reference evidence="9" key="1">
    <citation type="submission" date="2017-02" db="EMBL/GenBank/DDBJ databases">
        <authorList>
            <person name="Tafer H."/>
            <person name="Lopandic K."/>
        </authorList>
    </citation>
    <scope>NUCLEOTIDE SEQUENCE [LARGE SCALE GENOMIC DNA]</scope>
    <source>
        <strain evidence="9">CBS 366.77</strain>
    </source>
</reference>
<feature type="domain" description="Lon N-terminal" evidence="7">
    <location>
        <begin position="268"/>
        <end position="502"/>
    </location>
</feature>
<gene>
    <name evidence="8" type="ORF">PHISCL_02055</name>
</gene>
<name>A0A3A2ZR03_9EURO</name>
<feature type="region of interest" description="Disordered" evidence="5">
    <location>
        <begin position="1"/>
        <end position="31"/>
    </location>
</feature>
<evidence type="ECO:0000313" key="9">
    <source>
        <dbReference type="Proteomes" id="UP000266188"/>
    </source>
</evidence>
<dbReference type="InterPro" id="IPR015947">
    <property type="entry name" value="PUA-like_sf"/>
</dbReference>
<evidence type="ECO:0000256" key="2">
    <source>
        <dbReference type="ARBA" id="ARBA00022771"/>
    </source>
</evidence>
<accession>A0A3A2ZR03</accession>
<dbReference type="PROSITE" id="PS51787">
    <property type="entry name" value="LON_N"/>
    <property type="match status" value="1"/>
</dbReference>
<keyword evidence="3" id="KW-0862">Zinc</keyword>
<keyword evidence="9" id="KW-1185">Reference proteome</keyword>
<dbReference type="PANTHER" id="PTHR23327">
    <property type="entry name" value="RING FINGER PROTEIN 127"/>
    <property type="match status" value="1"/>
</dbReference>
<dbReference type="Gene3D" id="3.30.40.10">
    <property type="entry name" value="Zinc/RING finger domain, C3HC4 (zinc finger)"/>
    <property type="match status" value="2"/>
</dbReference>